<evidence type="ECO:0000313" key="2">
    <source>
        <dbReference type="Proteomes" id="UP000028725"/>
    </source>
</evidence>
<dbReference type="EMBL" id="JMCB01000007">
    <property type="protein sequence ID" value="KFE67634.1"/>
    <property type="molecule type" value="Genomic_DNA"/>
</dbReference>
<dbReference type="STRING" id="394096.DB31_8117"/>
<organism evidence="1 2">
    <name type="scientific">Hyalangium minutum</name>
    <dbReference type="NCBI Taxonomy" id="394096"/>
    <lineage>
        <taxon>Bacteria</taxon>
        <taxon>Pseudomonadati</taxon>
        <taxon>Myxococcota</taxon>
        <taxon>Myxococcia</taxon>
        <taxon>Myxococcales</taxon>
        <taxon>Cystobacterineae</taxon>
        <taxon>Archangiaceae</taxon>
        <taxon>Hyalangium</taxon>
    </lineage>
</organism>
<protein>
    <submittedName>
        <fullName evidence="1">Uncharacterized protein</fullName>
    </submittedName>
</protein>
<accession>A0A085WIX1</accession>
<dbReference type="AlphaFoldDB" id="A0A085WIX1"/>
<gene>
    <name evidence="1" type="ORF">DB31_8117</name>
</gene>
<reference evidence="1 2" key="1">
    <citation type="submission" date="2014-04" db="EMBL/GenBank/DDBJ databases">
        <title>Genome assembly of Hyalangium minutum DSM 14724.</title>
        <authorList>
            <person name="Sharma G."/>
            <person name="Subramanian S."/>
        </authorList>
    </citation>
    <scope>NUCLEOTIDE SEQUENCE [LARGE SCALE GENOMIC DNA]</scope>
    <source>
        <strain evidence="1 2">DSM 14724</strain>
    </source>
</reference>
<name>A0A085WIX1_9BACT</name>
<keyword evidence="2" id="KW-1185">Reference proteome</keyword>
<comment type="caution">
    <text evidence="1">The sequence shown here is derived from an EMBL/GenBank/DDBJ whole genome shotgun (WGS) entry which is preliminary data.</text>
</comment>
<dbReference type="Proteomes" id="UP000028725">
    <property type="component" value="Unassembled WGS sequence"/>
</dbReference>
<sequence>MMENPSTPAAPSGPAIMGLLLHAVANLPREPSTDVLLTQAFLQADAEALRSQEFSSGLAACLARLRYPGDEETRAQDAAQWVVLFADPVGGPLLSDPGLTPEQRLANLAFFLLRPELPLDLLAAYGGNLTSAAAHEAQLALQALLPEQVAPIARFPVALVARLPELSAMTQPVDAQALSVLVPHVLRPDQGARFLQSLADEVFGAVLEDSPVSASQRAFAEMAAEGLRALASRLEADTDPRQVAQILVLGGLQHQAFFQNLAPFTEDALAQREQSPGAVSAVDGVARQLSATGVGLIGMALGGPIGMASAGRIFRSVTRAVDGLMAGGRLPLGALAGEVLGIPGLGVAPRALGEVVAALTQLYAVQLSGLGDEAATLLEDLMPLLLRGEVEGLGAAWAALLDNPERVEALRSADAEARAEVLRVLFVGGGMGAFSWDAVTPELMAHSQTLFGHALPAETPPADAAVLLASSAARALAVLANDELLDTLRAGQLSPAEALVEARELGASLFEGGTEPADPALTAAMLGALAPPVSIDDTVEADESP</sequence>
<proteinExistence type="predicted"/>
<evidence type="ECO:0000313" key="1">
    <source>
        <dbReference type="EMBL" id="KFE67634.1"/>
    </source>
</evidence>